<evidence type="ECO:0000313" key="3">
    <source>
        <dbReference type="Proteomes" id="UP001202328"/>
    </source>
</evidence>
<dbReference type="EMBL" id="JAJJMB010010315">
    <property type="protein sequence ID" value="KAI3909574.1"/>
    <property type="molecule type" value="Genomic_DNA"/>
</dbReference>
<feature type="signal peptide" evidence="1">
    <location>
        <begin position="1"/>
        <end position="19"/>
    </location>
</feature>
<sequence>MKVVSWYLLVIFMFSFQMGSSPFMQEEISSYSSIITPQGFMIGEFCQNIAATAEEIVLRFGNDVESNDNFTKIRHEFDSARRSFLKIPEALNLMRKMNPEA</sequence>
<name>A0AAD4SL25_9MAGN</name>
<evidence type="ECO:0000256" key="1">
    <source>
        <dbReference type="SAM" id="SignalP"/>
    </source>
</evidence>
<gene>
    <name evidence="2" type="ORF">MKW98_013991</name>
</gene>
<protein>
    <submittedName>
        <fullName evidence="2">Uncharacterized protein</fullName>
    </submittedName>
</protein>
<keyword evidence="1" id="KW-0732">Signal</keyword>
<proteinExistence type="predicted"/>
<keyword evidence="3" id="KW-1185">Reference proteome</keyword>
<feature type="chain" id="PRO_5042168395" evidence="1">
    <location>
        <begin position="20"/>
        <end position="101"/>
    </location>
</feature>
<dbReference type="AlphaFoldDB" id="A0AAD4SL25"/>
<comment type="caution">
    <text evidence="2">The sequence shown here is derived from an EMBL/GenBank/DDBJ whole genome shotgun (WGS) entry which is preliminary data.</text>
</comment>
<accession>A0AAD4SL25</accession>
<organism evidence="2 3">
    <name type="scientific">Papaver atlanticum</name>
    <dbReference type="NCBI Taxonomy" id="357466"/>
    <lineage>
        <taxon>Eukaryota</taxon>
        <taxon>Viridiplantae</taxon>
        <taxon>Streptophyta</taxon>
        <taxon>Embryophyta</taxon>
        <taxon>Tracheophyta</taxon>
        <taxon>Spermatophyta</taxon>
        <taxon>Magnoliopsida</taxon>
        <taxon>Ranunculales</taxon>
        <taxon>Papaveraceae</taxon>
        <taxon>Papaveroideae</taxon>
        <taxon>Papaver</taxon>
    </lineage>
</organism>
<reference evidence="2" key="1">
    <citation type="submission" date="2022-04" db="EMBL/GenBank/DDBJ databases">
        <title>A functionally conserved STORR gene fusion in Papaver species that diverged 16.8 million years ago.</title>
        <authorList>
            <person name="Catania T."/>
        </authorList>
    </citation>
    <scope>NUCLEOTIDE SEQUENCE</scope>
    <source>
        <strain evidence="2">S-188037</strain>
    </source>
</reference>
<dbReference type="Proteomes" id="UP001202328">
    <property type="component" value="Unassembled WGS sequence"/>
</dbReference>
<evidence type="ECO:0000313" key="2">
    <source>
        <dbReference type="EMBL" id="KAI3909574.1"/>
    </source>
</evidence>